<dbReference type="RefSeq" id="WP_042461989.1">
    <property type="nucleotide sequence ID" value="NZ_CP015421.1"/>
</dbReference>
<dbReference type="Pfam" id="PF12833">
    <property type="entry name" value="HTH_18"/>
    <property type="match status" value="1"/>
</dbReference>
<evidence type="ECO:0000256" key="2">
    <source>
        <dbReference type="ARBA" id="ARBA00023125"/>
    </source>
</evidence>
<dbReference type="InterPro" id="IPR020449">
    <property type="entry name" value="Tscrpt_reg_AraC-type_HTH"/>
</dbReference>
<dbReference type="SMART" id="SM00342">
    <property type="entry name" value="HTH_ARAC"/>
    <property type="match status" value="1"/>
</dbReference>
<reference evidence="4 5" key="1">
    <citation type="submission" date="2015-02" db="EMBL/GenBank/DDBJ databases">
        <title>Genome sequene of Rhodovulum sulfidophilum DSM 2351.</title>
        <authorList>
            <person name="Nagao N."/>
        </authorList>
    </citation>
    <scope>NUCLEOTIDE SEQUENCE [LARGE SCALE GENOMIC DNA]</scope>
    <source>
        <strain evidence="4 5">DSM 2351</strain>
    </source>
</reference>
<dbReference type="PROSITE" id="PS00041">
    <property type="entry name" value="HTH_ARAC_FAMILY_1"/>
    <property type="match status" value="1"/>
</dbReference>
<evidence type="ECO:0000313" key="4">
    <source>
        <dbReference type="EMBL" id="BAQ69248.1"/>
    </source>
</evidence>
<dbReference type="InterPro" id="IPR011051">
    <property type="entry name" value="RmlC_Cupin_sf"/>
</dbReference>
<dbReference type="InterPro" id="IPR018060">
    <property type="entry name" value="HTH_AraC"/>
</dbReference>
<dbReference type="EMBL" id="AP014800">
    <property type="protein sequence ID" value="BAQ69248.1"/>
    <property type="molecule type" value="Genomic_DNA"/>
</dbReference>
<dbReference type="PANTHER" id="PTHR43280">
    <property type="entry name" value="ARAC-FAMILY TRANSCRIPTIONAL REGULATOR"/>
    <property type="match status" value="1"/>
</dbReference>
<accession>A0A0D6B271</accession>
<dbReference type="PATRIC" id="fig|35806.4.peg.2156"/>
<dbReference type="PRINTS" id="PR00032">
    <property type="entry name" value="HTHARAC"/>
</dbReference>
<dbReference type="GO" id="GO:0003700">
    <property type="term" value="F:DNA-binding transcription factor activity"/>
    <property type="evidence" value="ECO:0007669"/>
    <property type="project" value="InterPro"/>
</dbReference>
<dbReference type="KEGG" id="rsu:NHU_02094"/>
<organism evidence="4 5">
    <name type="scientific">Rhodovulum sulfidophilum</name>
    <name type="common">Rhodobacter sulfidophilus</name>
    <dbReference type="NCBI Taxonomy" id="35806"/>
    <lineage>
        <taxon>Bacteria</taxon>
        <taxon>Pseudomonadati</taxon>
        <taxon>Pseudomonadota</taxon>
        <taxon>Alphaproteobacteria</taxon>
        <taxon>Rhodobacterales</taxon>
        <taxon>Paracoccaceae</taxon>
        <taxon>Rhodovulum</taxon>
    </lineage>
</organism>
<dbReference type="Gene3D" id="2.60.120.10">
    <property type="entry name" value="Jelly Rolls"/>
    <property type="match status" value="1"/>
</dbReference>
<keyword evidence="1" id="KW-0805">Transcription regulation</keyword>
<dbReference type="GO" id="GO:0043565">
    <property type="term" value="F:sequence-specific DNA binding"/>
    <property type="evidence" value="ECO:0007669"/>
    <property type="project" value="InterPro"/>
</dbReference>
<gene>
    <name evidence="4" type="ORF">NHU_02094</name>
</gene>
<dbReference type="Proteomes" id="UP000064912">
    <property type="component" value="Chromosome"/>
</dbReference>
<proteinExistence type="predicted"/>
<dbReference type="Gene3D" id="1.10.10.60">
    <property type="entry name" value="Homeodomain-like"/>
    <property type="match status" value="1"/>
</dbReference>
<dbReference type="InterPro" id="IPR014710">
    <property type="entry name" value="RmlC-like_jellyroll"/>
</dbReference>
<dbReference type="PANTHER" id="PTHR43280:SF32">
    <property type="entry name" value="TRANSCRIPTIONAL REGULATORY PROTEIN"/>
    <property type="match status" value="1"/>
</dbReference>
<dbReference type="InterPro" id="IPR018062">
    <property type="entry name" value="HTH_AraC-typ_CS"/>
</dbReference>
<dbReference type="GeneID" id="93540018"/>
<sequence>MSLFSELRLVPFSRLTNGSRWRVEAMRSYSAPQLLWITKGQGRITVGGVTRGYGAHNAVFIPAHTMHGFEMTSQVYGTGIVFAGLPDIELPEGPHHLRIRDGAVQAELTFLVESLQRELEGKRPEARRAIRHLAGLVSVWLDRQIALDEAGTGRPDPARRLASGFAALVEKDFRSARSVSDYAAALGVTPTHLTRVCNRTCGRSASELLAERKISEARRLLADTRAPIKEIASALGYASPAYFTRAFQARAGASPSRFRKGH</sequence>
<protein>
    <submittedName>
        <fullName evidence="4">Transcriptional regulator, AraC family</fullName>
    </submittedName>
</protein>
<evidence type="ECO:0000256" key="1">
    <source>
        <dbReference type="ARBA" id="ARBA00023015"/>
    </source>
</evidence>
<name>A0A0D6B271_RHOSU</name>
<dbReference type="eggNOG" id="COG2207">
    <property type="taxonomic scope" value="Bacteria"/>
</dbReference>
<evidence type="ECO:0000256" key="3">
    <source>
        <dbReference type="ARBA" id="ARBA00023163"/>
    </source>
</evidence>
<dbReference type="AlphaFoldDB" id="A0A0D6B271"/>
<keyword evidence="2" id="KW-0238">DNA-binding</keyword>
<dbReference type="OrthoDB" id="9814125at2"/>
<dbReference type="SUPFAM" id="SSF46689">
    <property type="entry name" value="Homeodomain-like"/>
    <property type="match status" value="1"/>
</dbReference>
<dbReference type="PROSITE" id="PS01124">
    <property type="entry name" value="HTH_ARAC_FAMILY_2"/>
    <property type="match status" value="1"/>
</dbReference>
<evidence type="ECO:0000313" key="5">
    <source>
        <dbReference type="Proteomes" id="UP000064912"/>
    </source>
</evidence>
<dbReference type="SUPFAM" id="SSF51182">
    <property type="entry name" value="RmlC-like cupins"/>
    <property type="match status" value="1"/>
</dbReference>
<keyword evidence="3" id="KW-0804">Transcription</keyword>
<dbReference type="InterPro" id="IPR009057">
    <property type="entry name" value="Homeodomain-like_sf"/>
</dbReference>